<reference evidence="2" key="1">
    <citation type="submission" date="2024-05" db="EMBL/GenBank/DDBJ databases">
        <title>Campylobacter coli isolated from environmental waters in Slovenia.</title>
        <authorList>
            <person name="Zautner A.E."/>
            <person name="Bunk B."/>
            <person name="Riedel T."/>
            <person name="Sproeer C."/>
        </authorList>
    </citation>
    <scope>NUCLEOTIDE SEQUENCE</scope>
    <source>
        <strain evidence="2">CCS1377</strain>
    </source>
</reference>
<dbReference type="AlphaFoldDB" id="A0AAU7E6T7"/>
<gene>
    <name evidence="2" type="ORF">AAH949_05640</name>
</gene>
<evidence type="ECO:0000256" key="1">
    <source>
        <dbReference type="SAM" id="Coils"/>
    </source>
</evidence>
<sequence length="133" mass="15208">MEINFNEIYNKDYKEQKFKKGNQTQNNLPSSNSDVLVDFSKEAKEFLKTGIEKLQKNTTIQQESKNSNAKLEELIKKLNEIMQKISQLNNKMQNADDETKMALQDQIVTLNAQVATIQGQIMQILSAQQKALA</sequence>
<name>A0AAU7E6T7_9BACT</name>
<feature type="coiled-coil region" evidence="1">
    <location>
        <begin position="57"/>
        <end position="105"/>
    </location>
</feature>
<dbReference type="RefSeq" id="WP_134238916.1">
    <property type="nucleotide sequence ID" value="NZ_CP155620.1"/>
</dbReference>
<dbReference type="EMBL" id="CP155620">
    <property type="protein sequence ID" value="XBJ28589.1"/>
    <property type="molecule type" value="Genomic_DNA"/>
</dbReference>
<protein>
    <submittedName>
        <fullName evidence="2">Uncharacterized protein</fullName>
    </submittedName>
</protein>
<proteinExistence type="predicted"/>
<evidence type="ECO:0000313" key="2">
    <source>
        <dbReference type="EMBL" id="XBJ28589.1"/>
    </source>
</evidence>
<keyword evidence="1" id="KW-0175">Coiled coil</keyword>
<accession>A0AAU7E6T7</accession>
<organism evidence="2">
    <name type="scientific">Campylobacter sp. CCS1377</name>
    <dbReference type="NCBI Taxonomy" id="3158229"/>
    <lineage>
        <taxon>Bacteria</taxon>
        <taxon>Pseudomonadati</taxon>
        <taxon>Campylobacterota</taxon>
        <taxon>Epsilonproteobacteria</taxon>
        <taxon>Campylobacterales</taxon>
        <taxon>Campylobacteraceae</taxon>
        <taxon>Campylobacter</taxon>
    </lineage>
</organism>